<organism evidence="18 19">
    <name type="scientific">Cymbomonas tetramitiformis</name>
    <dbReference type="NCBI Taxonomy" id="36881"/>
    <lineage>
        <taxon>Eukaryota</taxon>
        <taxon>Viridiplantae</taxon>
        <taxon>Chlorophyta</taxon>
        <taxon>Pyramimonadophyceae</taxon>
        <taxon>Pyramimonadales</taxon>
        <taxon>Pyramimonadaceae</taxon>
        <taxon>Cymbomonas</taxon>
    </lineage>
</organism>
<evidence type="ECO:0000313" key="18">
    <source>
        <dbReference type="EMBL" id="KAK3242461.1"/>
    </source>
</evidence>
<feature type="transmembrane region" description="Helical" evidence="17">
    <location>
        <begin position="6"/>
        <end position="26"/>
    </location>
</feature>
<dbReference type="InterPro" id="IPR001129">
    <property type="entry name" value="Membr-assoc_MAPEG"/>
</dbReference>
<sequence length="157" mass="16936">MQLGTLVHQATAVSTAVLCLKFYAAIMVQGGKRFKAGSRPPEDAAMSIAKGVPQNFIGSPREDDPKVKKAKEDDRRWTRIIQNDLENIPLGLIVSWASVLSAKSSTAHLTFCAMFTLGRIGHTIAYAKGLQPHRALFWLAAVLGVLGMAVNAMLGAF</sequence>
<accession>A0AAE0BTE4</accession>
<evidence type="ECO:0000256" key="5">
    <source>
        <dbReference type="ARBA" id="ARBA00012452"/>
    </source>
</evidence>
<dbReference type="InterPro" id="IPR040162">
    <property type="entry name" value="MGST1-like"/>
</dbReference>
<comment type="catalytic activity">
    <reaction evidence="16">
        <text>RX + glutathione = an S-substituted glutathione + a halide anion + H(+)</text>
        <dbReference type="Rhea" id="RHEA:16437"/>
        <dbReference type="ChEBI" id="CHEBI:15378"/>
        <dbReference type="ChEBI" id="CHEBI:16042"/>
        <dbReference type="ChEBI" id="CHEBI:17792"/>
        <dbReference type="ChEBI" id="CHEBI:57925"/>
        <dbReference type="ChEBI" id="CHEBI:90779"/>
        <dbReference type="EC" id="2.5.1.18"/>
    </reaction>
    <physiologicalReaction direction="left-to-right" evidence="16">
        <dbReference type="Rhea" id="RHEA:16438"/>
    </physiologicalReaction>
</comment>
<dbReference type="GO" id="GO:0005741">
    <property type="term" value="C:mitochondrial outer membrane"/>
    <property type="evidence" value="ECO:0007669"/>
    <property type="project" value="UniProtKB-SubCell"/>
</dbReference>
<evidence type="ECO:0000256" key="11">
    <source>
        <dbReference type="ARBA" id="ARBA00022990"/>
    </source>
</evidence>
<evidence type="ECO:0000256" key="10">
    <source>
        <dbReference type="ARBA" id="ARBA00022989"/>
    </source>
</evidence>
<dbReference type="GO" id="GO:0005789">
    <property type="term" value="C:endoplasmic reticulum membrane"/>
    <property type="evidence" value="ECO:0007669"/>
    <property type="project" value="UniProtKB-SubCell"/>
</dbReference>
<protein>
    <recommendedName>
        <fullName evidence="15">Microsomal glutathione S-transferase 1</fullName>
        <ecNumber evidence="5">2.5.1.18</ecNumber>
    </recommendedName>
</protein>
<keyword evidence="6" id="KW-0808">Transferase</keyword>
<comment type="similarity">
    <text evidence="4">Belongs to the MAPEG family.</text>
</comment>
<evidence type="ECO:0000313" key="19">
    <source>
        <dbReference type="Proteomes" id="UP001190700"/>
    </source>
</evidence>
<dbReference type="GO" id="GO:0004364">
    <property type="term" value="F:glutathione transferase activity"/>
    <property type="evidence" value="ECO:0007669"/>
    <property type="project" value="UniProtKB-EC"/>
</dbReference>
<evidence type="ECO:0000256" key="17">
    <source>
        <dbReference type="SAM" id="Phobius"/>
    </source>
</evidence>
<feature type="transmembrane region" description="Helical" evidence="17">
    <location>
        <begin position="135"/>
        <end position="154"/>
    </location>
</feature>
<name>A0AAE0BTE4_9CHLO</name>
<comment type="function">
    <text evidence="1">Conjugation of reduced glutathione to a wide number of exogenous and endogenous hydrophobic electrophiles.</text>
</comment>
<comment type="caution">
    <text evidence="18">The sequence shown here is derived from an EMBL/GenBank/DDBJ whole genome shotgun (WGS) entry which is preliminary data.</text>
</comment>
<keyword evidence="10 17" id="KW-1133">Transmembrane helix</keyword>
<evidence type="ECO:0000256" key="12">
    <source>
        <dbReference type="ARBA" id="ARBA00023128"/>
    </source>
</evidence>
<dbReference type="EC" id="2.5.1.18" evidence="5"/>
<proteinExistence type="inferred from homology"/>
<evidence type="ECO:0000256" key="15">
    <source>
        <dbReference type="ARBA" id="ARBA00039397"/>
    </source>
</evidence>
<keyword evidence="7 17" id="KW-0812">Transmembrane</keyword>
<dbReference type="InterPro" id="IPR023352">
    <property type="entry name" value="MAPEG-like_dom_sf"/>
</dbReference>
<evidence type="ECO:0000256" key="16">
    <source>
        <dbReference type="ARBA" id="ARBA00049385"/>
    </source>
</evidence>
<evidence type="ECO:0000256" key="8">
    <source>
        <dbReference type="ARBA" id="ARBA00022787"/>
    </source>
</evidence>
<keyword evidence="9" id="KW-0256">Endoplasmic reticulum</keyword>
<evidence type="ECO:0000256" key="4">
    <source>
        <dbReference type="ARBA" id="ARBA00010459"/>
    </source>
</evidence>
<dbReference type="PANTHER" id="PTHR10689">
    <property type="entry name" value="MICROSOMAL GLUTATHIONE S-TRANSFERASE 1"/>
    <property type="match status" value="1"/>
</dbReference>
<evidence type="ECO:0000256" key="14">
    <source>
        <dbReference type="ARBA" id="ARBA00038540"/>
    </source>
</evidence>
<gene>
    <name evidence="18" type="ORF">CYMTET_47850</name>
</gene>
<comment type="subcellular location">
    <subcellularLocation>
        <location evidence="3">Endoplasmic reticulum membrane</location>
        <topology evidence="3">Multi-pass membrane protein</topology>
    </subcellularLocation>
    <subcellularLocation>
        <location evidence="2">Mitochondrion outer membrane</location>
    </subcellularLocation>
</comment>
<keyword evidence="8" id="KW-1000">Mitochondrion outer membrane</keyword>
<dbReference type="PANTHER" id="PTHR10689:SF6">
    <property type="entry name" value="MICROSOMAL GLUTATHIONE S-TRANSFERASE 1"/>
    <property type="match status" value="1"/>
</dbReference>
<keyword evidence="12" id="KW-0496">Mitochondrion</keyword>
<dbReference type="Gene3D" id="1.20.120.550">
    <property type="entry name" value="Membrane associated eicosanoid/glutathione metabolism-like domain"/>
    <property type="match status" value="1"/>
</dbReference>
<keyword evidence="19" id="KW-1185">Reference proteome</keyword>
<evidence type="ECO:0000256" key="6">
    <source>
        <dbReference type="ARBA" id="ARBA00022679"/>
    </source>
</evidence>
<comment type="subunit">
    <text evidence="14">Homotrimer; The trimer binds only one molecule of glutathione.</text>
</comment>
<dbReference type="Proteomes" id="UP001190700">
    <property type="component" value="Unassembled WGS sequence"/>
</dbReference>
<dbReference type="FunFam" id="1.20.120.550:FF:000005">
    <property type="entry name" value="Inorganic phosphate transporter 1-6"/>
    <property type="match status" value="1"/>
</dbReference>
<reference evidence="18 19" key="1">
    <citation type="journal article" date="2015" name="Genome Biol. Evol.">
        <title>Comparative Genomics of a Bacterivorous Green Alga Reveals Evolutionary Causalities and Consequences of Phago-Mixotrophic Mode of Nutrition.</title>
        <authorList>
            <person name="Burns J.A."/>
            <person name="Paasch A."/>
            <person name="Narechania A."/>
            <person name="Kim E."/>
        </authorList>
    </citation>
    <scope>NUCLEOTIDE SEQUENCE [LARGE SCALE GENOMIC DNA]</scope>
    <source>
        <strain evidence="18 19">PLY_AMNH</strain>
    </source>
</reference>
<evidence type="ECO:0000256" key="9">
    <source>
        <dbReference type="ARBA" id="ARBA00022824"/>
    </source>
</evidence>
<evidence type="ECO:0000256" key="7">
    <source>
        <dbReference type="ARBA" id="ARBA00022692"/>
    </source>
</evidence>
<keyword evidence="13 17" id="KW-0472">Membrane</keyword>
<dbReference type="SUPFAM" id="SSF161084">
    <property type="entry name" value="MAPEG domain-like"/>
    <property type="match status" value="1"/>
</dbReference>
<keyword evidence="11" id="KW-0007">Acetylation</keyword>
<evidence type="ECO:0000256" key="3">
    <source>
        <dbReference type="ARBA" id="ARBA00004477"/>
    </source>
</evidence>
<evidence type="ECO:0000256" key="1">
    <source>
        <dbReference type="ARBA" id="ARBA00003701"/>
    </source>
</evidence>
<dbReference type="AlphaFoldDB" id="A0AAE0BTE4"/>
<dbReference type="EMBL" id="LGRX02033164">
    <property type="protein sequence ID" value="KAK3242461.1"/>
    <property type="molecule type" value="Genomic_DNA"/>
</dbReference>
<evidence type="ECO:0000256" key="13">
    <source>
        <dbReference type="ARBA" id="ARBA00023136"/>
    </source>
</evidence>
<evidence type="ECO:0000256" key="2">
    <source>
        <dbReference type="ARBA" id="ARBA00004294"/>
    </source>
</evidence>
<dbReference type="Pfam" id="PF01124">
    <property type="entry name" value="MAPEG"/>
    <property type="match status" value="1"/>
</dbReference>